<dbReference type="EMBL" id="KZ825326">
    <property type="protein sequence ID" value="RAH48069.1"/>
    <property type="molecule type" value="Genomic_DNA"/>
</dbReference>
<gene>
    <name evidence="1" type="ORF">BO95DRAFT_67198</name>
</gene>
<name>A0ACD1GFK3_9EURO</name>
<sequence length="116" mass="12789">MICTLSCDPLKLFTMRDILHVFPSLTRPAHQLCDIPQPLKRAIRPMCMAASQPAPPHEGLLYYVLVVLAFAPEKRGCKLLLDTEYCTSGAGTESSLSTGSYATTRDRKHPLILACN</sequence>
<protein>
    <submittedName>
        <fullName evidence="1">Uncharacterized protein</fullName>
    </submittedName>
</protein>
<reference evidence="1" key="1">
    <citation type="submission" date="2018-02" db="EMBL/GenBank/DDBJ databases">
        <title>The genomes of Aspergillus section Nigri reveals drivers in fungal speciation.</title>
        <authorList>
            <consortium name="DOE Joint Genome Institute"/>
            <person name="Vesth T.C."/>
            <person name="Nybo J."/>
            <person name="Theobald S."/>
            <person name="Brandl J."/>
            <person name="Frisvad J.C."/>
            <person name="Nielsen K.F."/>
            <person name="Lyhne E.K."/>
            <person name="Kogle M.E."/>
            <person name="Kuo A."/>
            <person name="Riley R."/>
            <person name="Clum A."/>
            <person name="Nolan M."/>
            <person name="Lipzen A."/>
            <person name="Salamov A."/>
            <person name="Henrissat B."/>
            <person name="Wiebenga A."/>
            <person name="De vries R.P."/>
            <person name="Grigoriev I.V."/>
            <person name="Mortensen U.H."/>
            <person name="Andersen M.R."/>
            <person name="Baker S.E."/>
        </authorList>
    </citation>
    <scope>NUCLEOTIDE SEQUENCE</scope>
    <source>
        <strain evidence="1">CBS 621.78</strain>
    </source>
</reference>
<evidence type="ECO:0000313" key="2">
    <source>
        <dbReference type="Proteomes" id="UP000249057"/>
    </source>
</evidence>
<organism evidence="1 2">
    <name type="scientific">Aspergillus brunneoviolaceus CBS 621.78</name>
    <dbReference type="NCBI Taxonomy" id="1450534"/>
    <lineage>
        <taxon>Eukaryota</taxon>
        <taxon>Fungi</taxon>
        <taxon>Dikarya</taxon>
        <taxon>Ascomycota</taxon>
        <taxon>Pezizomycotina</taxon>
        <taxon>Eurotiomycetes</taxon>
        <taxon>Eurotiomycetidae</taxon>
        <taxon>Eurotiales</taxon>
        <taxon>Aspergillaceae</taxon>
        <taxon>Aspergillus</taxon>
        <taxon>Aspergillus subgen. Circumdati</taxon>
    </lineage>
</organism>
<evidence type="ECO:0000313" key="1">
    <source>
        <dbReference type="EMBL" id="RAH48069.1"/>
    </source>
</evidence>
<accession>A0ACD1GFK3</accession>
<keyword evidence="2" id="KW-1185">Reference proteome</keyword>
<dbReference type="Proteomes" id="UP000249057">
    <property type="component" value="Unassembled WGS sequence"/>
</dbReference>
<proteinExistence type="predicted"/>